<dbReference type="EMBL" id="JANBPG010001669">
    <property type="protein sequence ID" value="KAJ1888817.1"/>
    <property type="molecule type" value="Genomic_DNA"/>
</dbReference>
<protein>
    <submittedName>
        <fullName evidence="1">Uncharacterized protein</fullName>
    </submittedName>
</protein>
<proteinExistence type="predicted"/>
<reference evidence="1" key="1">
    <citation type="submission" date="2022-07" db="EMBL/GenBank/DDBJ databases">
        <title>Phylogenomic reconstructions and comparative analyses of Kickxellomycotina fungi.</title>
        <authorList>
            <person name="Reynolds N.K."/>
            <person name="Stajich J.E."/>
            <person name="Barry K."/>
            <person name="Grigoriev I.V."/>
            <person name="Crous P."/>
            <person name="Smith M.E."/>
        </authorList>
    </citation>
    <scope>NUCLEOTIDE SEQUENCE</scope>
    <source>
        <strain evidence="1">Benny 63K</strain>
    </source>
</reference>
<dbReference type="Proteomes" id="UP001150581">
    <property type="component" value="Unassembled WGS sequence"/>
</dbReference>
<gene>
    <name evidence="1" type="ORF">LPJ66_008379</name>
</gene>
<organism evidence="1 2">
    <name type="scientific">Kickxella alabastrina</name>
    <dbReference type="NCBI Taxonomy" id="61397"/>
    <lineage>
        <taxon>Eukaryota</taxon>
        <taxon>Fungi</taxon>
        <taxon>Fungi incertae sedis</taxon>
        <taxon>Zoopagomycota</taxon>
        <taxon>Kickxellomycotina</taxon>
        <taxon>Kickxellomycetes</taxon>
        <taxon>Kickxellales</taxon>
        <taxon>Kickxellaceae</taxon>
        <taxon>Kickxella</taxon>
    </lineage>
</organism>
<comment type="caution">
    <text evidence="1">The sequence shown here is derived from an EMBL/GenBank/DDBJ whole genome shotgun (WGS) entry which is preliminary data.</text>
</comment>
<evidence type="ECO:0000313" key="1">
    <source>
        <dbReference type="EMBL" id="KAJ1888817.1"/>
    </source>
</evidence>
<name>A0ACC1I6W7_9FUNG</name>
<feature type="non-terminal residue" evidence="1">
    <location>
        <position position="184"/>
    </location>
</feature>
<accession>A0ACC1I6W7</accession>
<evidence type="ECO:0000313" key="2">
    <source>
        <dbReference type="Proteomes" id="UP001150581"/>
    </source>
</evidence>
<sequence>MSPPNPIKTPVVVVGCGVIGLTTALILQRSQKYAVTVVGRETPDDLHGPHGISQDWTSPFAGANWRPYSLDHEQQVRAAEEETYFRMRDIARITPQAGVTILPMADFGADKAEAKTTPSFLSYVQNLREINSALWPPNAAFGYTYDSLVVNVLQYLPWLAAELRKLGGVIKRAELKHIADAVKY</sequence>
<keyword evidence="2" id="KW-1185">Reference proteome</keyword>